<feature type="region of interest" description="Disordered" evidence="3">
    <location>
        <begin position="233"/>
        <end position="263"/>
    </location>
</feature>
<evidence type="ECO:0000313" key="5">
    <source>
        <dbReference type="Proteomes" id="UP000233100"/>
    </source>
</evidence>
<comment type="similarity">
    <text evidence="1">Belongs to the TAFA family.</text>
</comment>
<reference evidence="4" key="2">
    <citation type="submission" date="2025-08" db="UniProtKB">
        <authorList>
            <consortium name="Ensembl"/>
        </authorList>
    </citation>
    <scope>IDENTIFICATION</scope>
</reference>
<dbReference type="AlphaFoldDB" id="A0A7N9D8B6"/>
<dbReference type="PANTHER" id="PTHR31770">
    <property type="entry name" value="CHEMOKINE-LIKE PROTEIN TAFA FAMILY MEMBER"/>
    <property type="match status" value="1"/>
</dbReference>
<dbReference type="InterPro" id="IPR020350">
    <property type="entry name" value="Chemokine-like_TAFA"/>
</dbReference>
<dbReference type="GO" id="GO:0005615">
    <property type="term" value="C:extracellular space"/>
    <property type="evidence" value="ECO:0007669"/>
    <property type="project" value="TreeGrafter"/>
</dbReference>
<feature type="compositionally biased region" description="Basic and acidic residues" evidence="3">
    <location>
        <begin position="241"/>
        <end position="250"/>
    </location>
</feature>
<organism evidence="4 5">
    <name type="scientific">Macaca fascicularis</name>
    <name type="common">Crab-eating macaque</name>
    <name type="synonym">Cynomolgus monkey</name>
    <dbReference type="NCBI Taxonomy" id="9541"/>
    <lineage>
        <taxon>Eukaryota</taxon>
        <taxon>Metazoa</taxon>
        <taxon>Chordata</taxon>
        <taxon>Craniata</taxon>
        <taxon>Vertebrata</taxon>
        <taxon>Euteleostomi</taxon>
        <taxon>Mammalia</taxon>
        <taxon>Eutheria</taxon>
        <taxon>Euarchontoglires</taxon>
        <taxon>Primates</taxon>
        <taxon>Haplorrhini</taxon>
        <taxon>Catarrhini</taxon>
        <taxon>Cercopithecidae</taxon>
        <taxon>Cercopithecinae</taxon>
        <taxon>Macaca</taxon>
    </lineage>
</organism>
<dbReference type="Pfam" id="PF12020">
    <property type="entry name" value="TAFA"/>
    <property type="match status" value="1"/>
</dbReference>
<evidence type="ECO:0000256" key="2">
    <source>
        <dbReference type="ARBA" id="ARBA00022729"/>
    </source>
</evidence>
<keyword evidence="5" id="KW-1185">Reference proteome</keyword>
<sequence length="263" mass="28711">MIVPPMSQPSMGPYLVHPPRCVLNVVSSKGSPFLPVALITACMTLRQVERCLGTRCASSPSLCLPECVAQRRCPGWAQGSFCLELSRMCASLHRMSERVARNWSTGGWLLALCLTWLWTRLTLAALQPPTATVLVQQGTCEVIAAHRCCNRNRIEERSQTVKCSCFSGQVAGTTRAKPSCVDDLLLAAHCAQRDPRAALRLLLPQPPSSCRDGGVRWSPACRGRSVRCSRTCRDGAAAVDTKSKPPRSHDSSWGSRPGQERLD</sequence>
<dbReference type="GO" id="GO:1903980">
    <property type="term" value="P:positive regulation of microglial cell activation"/>
    <property type="evidence" value="ECO:0007669"/>
    <property type="project" value="TreeGrafter"/>
</dbReference>
<keyword evidence="2" id="KW-0732">Signal</keyword>
<dbReference type="Ensembl" id="ENSMFAT00000076651.1">
    <property type="protein sequence ID" value="ENSMFAP00000060276.1"/>
    <property type="gene ID" value="ENSMFAG00000064876.1"/>
</dbReference>
<dbReference type="Proteomes" id="UP000233100">
    <property type="component" value="Chromosome 1"/>
</dbReference>
<evidence type="ECO:0008006" key="6">
    <source>
        <dbReference type="Google" id="ProtNLM"/>
    </source>
</evidence>
<dbReference type="GO" id="GO:1903979">
    <property type="term" value="P:negative regulation of microglial cell activation"/>
    <property type="evidence" value="ECO:0007669"/>
    <property type="project" value="TreeGrafter"/>
</dbReference>
<dbReference type="PANTHER" id="PTHR31770:SF3">
    <property type="entry name" value="CHEMOKINE-LIKE PROTEIN TAFA-3"/>
    <property type="match status" value="1"/>
</dbReference>
<reference evidence="4" key="3">
    <citation type="submission" date="2025-09" db="UniProtKB">
        <authorList>
            <consortium name="Ensembl"/>
        </authorList>
    </citation>
    <scope>IDENTIFICATION</scope>
</reference>
<proteinExistence type="inferred from homology"/>
<dbReference type="GeneTree" id="ENSGT00940000155644"/>
<evidence type="ECO:0000313" key="4">
    <source>
        <dbReference type="Ensembl" id="ENSMFAP00000060276.1"/>
    </source>
</evidence>
<protein>
    <recommendedName>
        <fullName evidence="6">TAFA chemokine like family member 3</fullName>
    </recommendedName>
</protein>
<evidence type="ECO:0000256" key="1">
    <source>
        <dbReference type="ARBA" id="ARBA00006101"/>
    </source>
</evidence>
<name>A0A7N9D8B6_MACFA</name>
<accession>A0A7N9D8B6</accession>
<dbReference type="GO" id="GO:0048018">
    <property type="term" value="F:receptor ligand activity"/>
    <property type="evidence" value="ECO:0007669"/>
    <property type="project" value="TreeGrafter"/>
</dbReference>
<reference evidence="4 5" key="1">
    <citation type="submission" date="2013-03" db="EMBL/GenBank/DDBJ databases">
        <authorList>
            <person name="Warren W."/>
            <person name="Wilson R.K."/>
        </authorList>
    </citation>
    <scope>NUCLEOTIDE SEQUENCE</scope>
</reference>
<dbReference type="InterPro" id="IPR051743">
    <property type="entry name" value="TAFA_chemokine-like"/>
</dbReference>
<evidence type="ECO:0000256" key="3">
    <source>
        <dbReference type="SAM" id="MobiDB-lite"/>
    </source>
</evidence>